<keyword evidence="1" id="KW-0812">Transmembrane</keyword>
<dbReference type="GO" id="GO:0016020">
    <property type="term" value="C:membrane"/>
    <property type="evidence" value="ECO:0007669"/>
    <property type="project" value="InterPro"/>
</dbReference>
<evidence type="ECO:0000259" key="2">
    <source>
        <dbReference type="Pfam" id="PF00892"/>
    </source>
</evidence>
<keyword evidence="1" id="KW-1133">Transmembrane helix</keyword>
<dbReference type="PANTHER" id="PTHR22911">
    <property type="entry name" value="ACYL-MALONYL CONDENSING ENZYME-RELATED"/>
    <property type="match status" value="1"/>
</dbReference>
<feature type="transmembrane region" description="Helical" evidence="1">
    <location>
        <begin position="83"/>
        <end position="102"/>
    </location>
</feature>
<feature type="transmembrane region" description="Helical" evidence="1">
    <location>
        <begin position="235"/>
        <end position="253"/>
    </location>
</feature>
<dbReference type="InterPro" id="IPR037185">
    <property type="entry name" value="EmrE-like"/>
</dbReference>
<sequence length="313" mass="35176">MELKTKKGLIFGIIGVIFVGLQPIVAKTRPLVINAYLAAAMTCLVEAAIFLPLMLLELRKINRTNLKNGNDKIKGLKGWKDNFWLLFSIGIIFAINQILFFVGYDLAGAINGSLTQKTTVFFSLFLGYLILGERITKLQILFSIVLFFGLSIGITQFFSLFELDLTILIGVSILLLISFLWMVGHTLTKPMFTRKELTPIQMVFLRNFLSGLIIIMTFFLIYPFDLNLFFEPANYLFYLRMGAVYGAGLVCWYKTLSLLDVSKASTIFGVTPITSALFATLFLEEIFTLAHFVGTIIVIISIVLIVNQKKSPE</sequence>
<dbReference type="Pfam" id="PF00892">
    <property type="entry name" value="EamA"/>
    <property type="match status" value="2"/>
</dbReference>
<feature type="transmembrane region" description="Helical" evidence="1">
    <location>
        <begin position="7"/>
        <end position="25"/>
    </location>
</feature>
<dbReference type="AlphaFoldDB" id="A0A0F9RHB9"/>
<feature type="transmembrane region" description="Helical" evidence="1">
    <location>
        <begin position="31"/>
        <end position="56"/>
    </location>
</feature>
<feature type="domain" description="EamA" evidence="2">
    <location>
        <begin position="7"/>
        <end position="151"/>
    </location>
</feature>
<feature type="transmembrane region" description="Helical" evidence="1">
    <location>
        <begin position="204"/>
        <end position="223"/>
    </location>
</feature>
<accession>A0A0F9RHB9</accession>
<organism evidence="3">
    <name type="scientific">marine sediment metagenome</name>
    <dbReference type="NCBI Taxonomy" id="412755"/>
    <lineage>
        <taxon>unclassified sequences</taxon>
        <taxon>metagenomes</taxon>
        <taxon>ecological metagenomes</taxon>
    </lineage>
</organism>
<reference evidence="3" key="1">
    <citation type="journal article" date="2015" name="Nature">
        <title>Complex archaea that bridge the gap between prokaryotes and eukaryotes.</title>
        <authorList>
            <person name="Spang A."/>
            <person name="Saw J.H."/>
            <person name="Jorgensen S.L."/>
            <person name="Zaremba-Niedzwiedzka K."/>
            <person name="Martijn J."/>
            <person name="Lind A.E."/>
            <person name="van Eijk R."/>
            <person name="Schleper C."/>
            <person name="Guy L."/>
            <person name="Ettema T.J."/>
        </authorList>
    </citation>
    <scope>NUCLEOTIDE SEQUENCE</scope>
</reference>
<feature type="transmembrane region" description="Helical" evidence="1">
    <location>
        <begin position="265"/>
        <end position="283"/>
    </location>
</feature>
<keyword evidence="1" id="KW-0472">Membrane</keyword>
<protein>
    <recommendedName>
        <fullName evidence="2">EamA domain-containing protein</fullName>
    </recommendedName>
</protein>
<evidence type="ECO:0000256" key="1">
    <source>
        <dbReference type="SAM" id="Phobius"/>
    </source>
</evidence>
<dbReference type="EMBL" id="LAZR01000938">
    <property type="protein sequence ID" value="KKN54209.1"/>
    <property type="molecule type" value="Genomic_DNA"/>
</dbReference>
<feature type="transmembrane region" description="Helical" evidence="1">
    <location>
        <begin position="114"/>
        <end position="131"/>
    </location>
</feature>
<feature type="transmembrane region" description="Helical" evidence="1">
    <location>
        <begin position="289"/>
        <end position="307"/>
    </location>
</feature>
<feature type="transmembrane region" description="Helical" evidence="1">
    <location>
        <begin position="165"/>
        <end position="183"/>
    </location>
</feature>
<feature type="transmembrane region" description="Helical" evidence="1">
    <location>
        <begin position="138"/>
        <end position="159"/>
    </location>
</feature>
<dbReference type="InterPro" id="IPR000620">
    <property type="entry name" value="EamA_dom"/>
</dbReference>
<feature type="domain" description="EamA" evidence="2">
    <location>
        <begin position="169"/>
        <end position="306"/>
    </location>
</feature>
<proteinExistence type="predicted"/>
<gene>
    <name evidence="3" type="ORF">LCGC14_0594600</name>
</gene>
<comment type="caution">
    <text evidence="3">The sequence shown here is derived from an EMBL/GenBank/DDBJ whole genome shotgun (WGS) entry which is preliminary data.</text>
</comment>
<evidence type="ECO:0000313" key="3">
    <source>
        <dbReference type="EMBL" id="KKN54209.1"/>
    </source>
</evidence>
<dbReference type="SUPFAM" id="SSF103481">
    <property type="entry name" value="Multidrug resistance efflux transporter EmrE"/>
    <property type="match status" value="2"/>
</dbReference>
<name>A0A0F9RHB9_9ZZZZ</name>
<dbReference type="Gene3D" id="1.10.3730.20">
    <property type="match status" value="1"/>
</dbReference>